<evidence type="ECO:0000256" key="1">
    <source>
        <dbReference type="SAM" id="MobiDB-lite"/>
    </source>
</evidence>
<dbReference type="RefSeq" id="XP_008619924.1">
    <property type="nucleotide sequence ID" value="XM_008621702.1"/>
</dbReference>
<name>T0PWI3_SAPDV</name>
<proteinExistence type="predicted"/>
<dbReference type="EMBL" id="JH767226">
    <property type="protein sequence ID" value="EQC26586.1"/>
    <property type="molecule type" value="Genomic_DNA"/>
</dbReference>
<accession>T0PWI3</accession>
<protein>
    <submittedName>
        <fullName evidence="2">Uncharacterized protein</fullName>
    </submittedName>
</protein>
<dbReference type="VEuPathDB" id="FungiDB:SDRG_15526"/>
<evidence type="ECO:0000313" key="3">
    <source>
        <dbReference type="Proteomes" id="UP000030762"/>
    </source>
</evidence>
<gene>
    <name evidence="2" type="ORF">SDRG_15526</name>
</gene>
<sequence>MLAEAICAHEQNDTRAAETSLCAQDTHTRADQYVDTQKVLSKDPCTSNCAADADANAKDLLDKNEDANAVHRDATSAIARRRDPNNDHSDDFGVRDNATDDAGRDDPIHEATEVH</sequence>
<dbReference type="InParanoid" id="T0PWI3"/>
<dbReference type="GeneID" id="19956253"/>
<dbReference type="AlphaFoldDB" id="T0PWI3"/>
<dbReference type="Proteomes" id="UP000030762">
    <property type="component" value="Unassembled WGS sequence"/>
</dbReference>
<reference evidence="2 3" key="1">
    <citation type="submission" date="2012-04" db="EMBL/GenBank/DDBJ databases">
        <title>The Genome Sequence of Saprolegnia declina VS20.</title>
        <authorList>
            <consortium name="The Broad Institute Genome Sequencing Platform"/>
            <person name="Russ C."/>
            <person name="Nusbaum C."/>
            <person name="Tyler B."/>
            <person name="van West P."/>
            <person name="Dieguez-Uribeondo J."/>
            <person name="de Bruijn I."/>
            <person name="Tripathy S."/>
            <person name="Jiang R."/>
            <person name="Young S.K."/>
            <person name="Zeng Q."/>
            <person name="Gargeya S."/>
            <person name="Fitzgerald M."/>
            <person name="Haas B."/>
            <person name="Abouelleil A."/>
            <person name="Alvarado L."/>
            <person name="Arachchi H.M."/>
            <person name="Berlin A."/>
            <person name="Chapman S.B."/>
            <person name="Goldberg J."/>
            <person name="Griggs A."/>
            <person name="Gujja S."/>
            <person name="Hansen M."/>
            <person name="Howarth C."/>
            <person name="Imamovic A."/>
            <person name="Larimer J."/>
            <person name="McCowen C."/>
            <person name="Montmayeur A."/>
            <person name="Murphy C."/>
            <person name="Neiman D."/>
            <person name="Pearson M."/>
            <person name="Priest M."/>
            <person name="Roberts A."/>
            <person name="Saif S."/>
            <person name="Shea T."/>
            <person name="Sisk P."/>
            <person name="Sykes S."/>
            <person name="Wortman J."/>
            <person name="Nusbaum C."/>
            <person name="Birren B."/>
        </authorList>
    </citation>
    <scope>NUCLEOTIDE SEQUENCE [LARGE SCALE GENOMIC DNA]</scope>
    <source>
        <strain evidence="2 3">VS20</strain>
    </source>
</reference>
<feature type="region of interest" description="Disordered" evidence="1">
    <location>
        <begin position="66"/>
        <end position="115"/>
    </location>
</feature>
<organism evidence="2 3">
    <name type="scientific">Saprolegnia diclina (strain VS20)</name>
    <dbReference type="NCBI Taxonomy" id="1156394"/>
    <lineage>
        <taxon>Eukaryota</taxon>
        <taxon>Sar</taxon>
        <taxon>Stramenopiles</taxon>
        <taxon>Oomycota</taxon>
        <taxon>Saprolegniomycetes</taxon>
        <taxon>Saprolegniales</taxon>
        <taxon>Saprolegniaceae</taxon>
        <taxon>Saprolegnia</taxon>
    </lineage>
</organism>
<keyword evidence="3" id="KW-1185">Reference proteome</keyword>
<evidence type="ECO:0000313" key="2">
    <source>
        <dbReference type="EMBL" id="EQC26586.1"/>
    </source>
</evidence>